<dbReference type="SUPFAM" id="SSF50978">
    <property type="entry name" value="WD40 repeat-like"/>
    <property type="match status" value="1"/>
</dbReference>
<dbReference type="PROSITE" id="PS50082">
    <property type="entry name" value="WD_REPEATS_2"/>
    <property type="match status" value="2"/>
</dbReference>
<dbReference type="Gene3D" id="2.130.10.10">
    <property type="entry name" value="YVTN repeat-like/Quinoprotein amine dehydrogenase"/>
    <property type="match status" value="1"/>
</dbReference>
<dbReference type="PANTHER" id="PTHR19855">
    <property type="entry name" value="WD40 REPEAT PROTEIN 12, 37"/>
    <property type="match status" value="1"/>
</dbReference>
<protein>
    <submittedName>
        <fullName evidence="2">F-box/WD repeat-containing protein 8</fullName>
    </submittedName>
</protein>
<dbReference type="Pfam" id="PF00400">
    <property type="entry name" value="WD40"/>
    <property type="match status" value="2"/>
</dbReference>
<comment type="caution">
    <text evidence="2">The sequence shown here is derived from an EMBL/GenBank/DDBJ whole genome shotgun (WGS) entry which is preliminary data.</text>
</comment>
<feature type="repeat" description="WD" evidence="1">
    <location>
        <begin position="72"/>
        <end position="102"/>
    </location>
</feature>
<dbReference type="InterPro" id="IPR015943">
    <property type="entry name" value="WD40/YVTN_repeat-like_dom_sf"/>
</dbReference>
<dbReference type="PANTHER" id="PTHR19855:SF16">
    <property type="entry name" value="F-BOX AND WD REPEAT DOMAIN CONTAINING 8"/>
    <property type="match status" value="1"/>
</dbReference>
<dbReference type="PROSITE" id="PS50294">
    <property type="entry name" value="WD_REPEATS_REGION"/>
    <property type="match status" value="1"/>
</dbReference>
<name>A0AA35QVU9_GEOBA</name>
<proteinExistence type="predicted"/>
<dbReference type="InterPro" id="IPR036322">
    <property type="entry name" value="WD40_repeat_dom_sf"/>
</dbReference>
<evidence type="ECO:0000256" key="1">
    <source>
        <dbReference type="PROSITE-ProRule" id="PRU00221"/>
    </source>
</evidence>
<evidence type="ECO:0000313" key="2">
    <source>
        <dbReference type="EMBL" id="CAI7994238.1"/>
    </source>
</evidence>
<gene>
    <name evidence="2" type="ORF">GBAR_LOCUS1411</name>
</gene>
<dbReference type="Proteomes" id="UP001174909">
    <property type="component" value="Unassembled WGS sequence"/>
</dbReference>
<keyword evidence="3" id="KW-1185">Reference proteome</keyword>
<dbReference type="EMBL" id="CASHTH010000210">
    <property type="protein sequence ID" value="CAI7994238.1"/>
    <property type="molecule type" value="Genomic_DNA"/>
</dbReference>
<evidence type="ECO:0000313" key="3">
    <source>
        <dbReference type="Proteomes" id="UP001174909"/>
    </source>
</evidence>
<dbReference type="AlphaFoldDB" id="A0AA35QVU9"/>
<sequence>MKPQPCALKTKHEVQLYDLCTSGHLSTMRGHAQPVTSLNIHSSPPNTLVTGAADRRVRVFDTRRGSQPAMTLSGHQGAVVSTQCDDWKVASGGKDGLVVVWDRRMSGELWSSHERHPVARCWFTSRYLVAAHLPQRRRTDVVSGAAEPLHRCHRGLLRVMDFSVDPLYYTRLLPSVCSSGYDEPSRSFYHLDLKLPYDTIS</sequence>
<accession>A0AA35QVU9</accession>
<feature type="repeat" description="WD" evidence="1">
    <location>
        <begin position="28"/>
        <end position="70"/>
    </location>
</feature>
<dbReference type="InterPro" id="IPR001680">
    <property type="entry name" value="WD40_rpt"/>
</dbReference>
<reference evidence="2" key="1">
    <citation type="submission" date="2023-03" db="EMBL/GenBank/DDBJ databases">
        <authorList>
            <person name="Steffen K."/>
            <person name="Cardenas P."/>
        </authorList>
    </citation>
    <scope>NUCLEOTIDE SEQUENCE</scope>
</reference>
<keyword evidence="1" id="KW-0853">WD repeat</keyword>
<organism evidence="2 3">
    <name type="scientific">Geodia barretti</name>
    <name type="common">Barrett's horny sponge</name>
    <dbReference type="NCBI Taxonomy" id="519541"/>
    <lineage>
        <taxon>Eukaryota</taxon>
        <taxon>Metazoa</taxon>
        <taxon>Porifera</taxon>
        <taxon>Demospongiae</taxon>
        <taxon>Heteroscleromorpha</taxon>
        <taxon>Tetractinellida</taxon>
        <taxon>Astrophorina</taxon>
        <taxon>Geodiidae</taxon>
        <taxon>Geodia</taxon>
    </lineage>
</organism>
<dbReference type="SMART" id="SM00320">
    <property type="entry name" value="WD40"/>
    <property type="match status" value="2"/>
</dbReference>